<dbReference type="GO" id="GO:0000287">
    <property type="term" value="F:magnesium ion binding"/>
    <property type="evidence" value="ECO:0007669"/>
    <property type="project" value="TreeGrafter"/>
</dbReference>
<dbReference type="GO" id="GO:0016791">
    <property type="term" value="F:phosphatase activity"/>
    <property type="evidence" value="ECO:0007669"/>
    <property type="project" value="TreeGrafter"/>
</dbReference>
<organism evidence="1 2">
    <name type="scientific">Sedimentibacter saalensis</name>
    <dbReference type="NCBI Taxonomy" id="130788"/>
    <lineage>
        <taxon>Bacteria</taxon>
        <taxon>Bacillati</taxon>
        <taxon>Bacillota</taxon>
        <taxon>Tissierellia</taxon>
        <taxon>Sedimentibacter</taxon>
    </lineage>
</organism>
<dbReference type="SUPFAM" id="SSF56784">
    <property type="entry name" value="HAD-like"/>
    <property type="match status" value="1"/>
</dbReference>
<evidence type="ECO:0000313" key="2">
    <source>
        <dbReference type="Proteomes" id="UP000315343"/>
    </source>
</evidence>
<gene>
    <name evidence="1" type="ORF">LY60_02089</name>
</gene>
<dbReference type="InterPro" id="IPR036412">
    <property type="entry name" value="HAD-like_sf"/>
</dbReference>
<protein>
    <recommendedName>
        <fullName evidence="3">Cof subfamily protein (Haloacid dehalogenase superfamily)/HAD superfamily hydrolase (TIGR01484 family)</fullName>
    </recommendedName>
</protein>
<dbReference type="Proteomes" id="UP000315343">
    <property type="component" value="Unassembled WGS sequence"/>
</dbReference>
<dbReference type="Pfam" id="PF08282">
    <property type="entry name" value="Hydrolase_3"/>
    <property type="match status" value="1"/>
</dbReference>
<dbReference type="NCBIfam" id="TIGR00099">
    <property type="entry name" value="Cof-subfamily"/>
    <property type="match status" value="1"/>
</dbReference>
<dbReference type="Gene3D" id="3.30.1240.10">
    <property type="match status" value="1"/>
</dbReference>
<dbReference type="GO" id="GO:0005829">
    <property type="term" value="C:cytosol"/>
    <property type="evidence" value="ECO:0007669"/>
    <property type="project" value="TreeGrafter"/>
</dbReference>
<dbReference type="InterPro" id="IPR000150">
    <property type="entry name" value="Cof"/>
</dbReference>
<dbReference type="AlphaFoldDB" id="A0A562J9K2"/>
<dbReference type="PANTHER" id="PTHR10000:SF8">
    <property type="entry name" value="HAD SUPERFAMILY HYDROLASE-LIKE, TYPE 3"/>
    <property type="match status" value="1"/>
</dbReference>
<reference evidence="1 2" key="1">
    <citation type="submission" date="2019-07" db="EMBL/GenBank/DDBJ databases">
        <title>Genomic Encyclopedia of Type Strains, Phase I: the one thousand microbial genomes (KMG-I) project.</title>
        <authorList>
            <person name="Kyrpides N."/>
        </authorList>
    </citation>
    <scope>NUCLEOTIDE SEQUENCE [LARGE SCALE GENOMIC DNA]</scope>
    <source>
        <strain evidence="1 2">DSM 13558</strain>
    </source>
</reference>
<dbReference type="EMBL" id="VLKH01000005">
    <property type="protein sequence ID" value="TWH79770.1"/>
    <property type="molecule type" value="Genomic_DNA"/>
</dbReference>
<dbReference type="NCBIfam" id="TIGR01484">
    <property type="entry name" value="HAD-SF-IIB"/>
    <property type="match status" value="1"/>
</dbReference>
<dbReference type="InterPro" id="IPR023214">
    <property type="entry name" value="HAD_sf"/>
</dbReference>
<keyword evidence="2" id="KW-1185">Reference proteome</keyword>
<sequence length="278" mass="32013">MKYKMVVLDLDGTLLDDEKQISEKNIRILNELHKSGVIITIATGRNYYMAKGLTDKLKNISPVILANNGAIIRRSHNDELLRKNYLDAAAFKKIYDAGIKRGLNPVVHVDEYKNGYDLIYERENYEEAYLGYIKKDYPRARLKKFETDSLKNILAVCYFDEYSKLSDFSLEMMELNKGEYNTICNRNISQRALLEFLHNEGCKWKALQKYVNDINIRNDEILAIGDDNNDIELILNAGLGIAMKNGTEECKNASKLISKYDNNNSGVYYVLSEVFEIK</sequence>
<dbReference type="InterPro" id="IPR006379">
    <property type="entry name" value="HAD-SF_hydro_IIB"/>
</dbReference>
<dbReference type="RefSeq" id="WP_170226171.1">
    <property type="nucleotide sequence ID" value="NZ_DAMBUX010000001.1"/>
</dbReference>
<proteinExistence type="predicted"/>
<name>A0A562J9K2_9FIRM</name>
<dbReference type="PANTHER" id="PTHR10000">
    <property type="entry name" value="PHOSPHOSERINE PHOSPHATASE"/>
    <property type="match status" value="1"/>
</dbReference>
<accession>A0A562J9K2</accession>
<evidence type="ECO:0000313" key="1">
    <source>
        <dbReference type="EMBL" id="TWH79770.1"/>
    </source>
</evidence>
<dbReference type="Gene3D" id="3.40.50.1000">
    <property type="entry name" value="HAD superfamily/HAD-like"/>
    <property type="match status" value="1"/>
</dbReference>
<evidence type="ECO:0008006" key="3">
    <source>
        <dbReference type="Google" id="ProtNLM"/>
    </source>
</evidence>
<comment type="caution">
    <text evidence="1">The sequence shown here is derived from an EMBL/GenBank/DDBJ whole genome shotgun (WGS) entry which is preliminary data.</text>
</comment>